<dbReference type="Gene3D" id="2.30.40.10">
    <property type="entry name" value="Urease, subunit C, domain 1"/>
    <property type="match status" value="1"/>
</dbReference>
<gene>
    <name evidence="6 9" type="primary">ade</name>
    <name evidence="9" type="ORF">J7561_03865</name>
</gene>
<comment type="cofactor">
    <cofactor evidence="6">
        <name>Mn(2+)</name>
        <dbReference type="ChEBI" id="CHEBI:29035"/>
    </cofactor>
</comment>
<dbReference type="GO" id="GO:0006146">
    <property type="term" value="P:adenine catabolic process"/>
    <property type="evidence" value="ECO:0007669"/>
    <property type="project" value="InterPro"/>
</dbReference>
<feature type="domain" description="Adenine deaminase C-terminal" evidence="8">
    <location>
        <begin position="402"/>
        <end position="572"/>
    </location>
</feature>
<evidence type="ECO:0000259" key="7">
    <source>
        <dbReference type="Pfam" id="PF01979"/>
    </source>
</evidence>
<comment type="caution">
    <text evidence="9">The sequence shown here is derived from an EMBL/GenBank/DDBJ whole genome shotgun (WGS) entry which is preliminary data.</text>
</comment>
<dbReference type="InterPro" id="IPR006680">
    <property type="entry name" value="Amidohydro-rel"/>
</dbReference>
<dbReference type="SUPFAM" id="SSF51338">
    <property type="entry name" value="Composite domain of metallo-dependent hydrolases"/>
    <property type="match status" value="1"/>
</dbReference>
<dbReference type="InterPro" id="IPR032466">
    <property type="entry name" value="Metal_Hydrolase"/>
</dbReference>
<evidence type="ECO:0000256" key="2">
    <source>
        <dbReference type="ARBA" id="ARBA00012782"/>
    </source>
</evidence>
<reference evidence="9" key="1">
    <citation type="submission" date="2021-03" db="EMBL/GenBank/DDBJ databases">
        <title>Identification and antibiotic profiling of Wohlfahrtiimonas chitiniclastica, an underestimated human pathogen.</title>
        <authorList>
            <person name="Kopf A."/>
            <person name="Bunk B."/>
            <person name="Coldewey S."/>
            <person name="Gunzer F."/>
            <person name="Riedel T."/>
            <person name="Schroettner P."/>
        </authorList>
    </citation>
    <scope>NUCLEOTIDE SEQUENCE</scope>
    <source>
        <strain evidence="9">DSM 100917</strain>
    </source>
</reference>
<sequence length="580" mass="62346">MLDKENLNAVIDMAAGRMPVDTLIINCQVVDVYNQRLMPGPLAIGRGKIVGVGHDYDAKNIVDAKGGIVMPGLIDGHVHIESSSLTPVQFARTILPFGTTTIIADPHEIANVCGVKGIQYMLDASRNLPLHVKIQLPSCVPATPFESAGAVLEAEDLEPLLADDGVLGLGEVMDYPSVTHHEDKMMNKIMMAKRHNRVIDGHSPGMKGLDLTAYVAAGIMTDHECSDTEGMLKRLTMGQYILLREGSTCKDLLNLLPAVTPSNARRCVFCTDDREPDDILTTGHINKSMRLAVEYGIDPLLAVTMATLNGAECFRLYDKGAIAPGKDADLLIVNDLIEFAPRHVFSMGQEVARDGKMLVELPEYHCEDVLNTINIAPICEADFALPLTSDQVRAIGVIPKSVVTKNLTLTVARDAAGQFQADLNPGLNKLAVIERHHATGNMGLGILSGYGLKNGAIAVSVAHDSHNIVVVGDNDADMLCAVKDIEAMGGGFSLVQNGEVLAHLPLPIGGLMTNQSAEEVATVIDHLIHTAREKFALSDAFHPLMTLVFMTLPVIPEIKLTSNGLFDVKAFELVDVSTSI</sequence>
<accession>A0AB35BVS2</accession>
<evidence type="ECO:0000256" key="1">
    <source>
        <dbReference type="ARBA" id="ARBA00006773"/>
    </source>
</evidence>
<dbReference type="PANTHER" id="PTHR11113:SF2">
    <property type="entry name" value="ADENINE DEAMINASE"/>
    <property type="match status" value="1"/>
</dbReference>
<dbReference type="NCBIfam" id="TIGR01178">
    <property type="entry name" value="ade"/>
    <property type="match status" value="1"/>
</dbReference>
<dbReference type="EMBL" id="JAGIBU010000002">
    <property type="protein sequence ID" value="MBS7824339.1"/>
    <property type="molecule type" value="Genomic_DNA"/>
</dbReference>
<keyword evidence="4 6" id="KW-0464">Manganese</keyword>
<proteinExistence type="inferred from homology"/>
<keyword evidence="3 6" id="KW-0378">Hydrolase</keyword>
<dbReference type="CDD" id="cd01295">
    <property type="entry name" value="AdeC"/>
    <property type="match status" value="1"/>
</dbReference>
<dbReference type="GO" id="GO:0000034">
    <property type="term" value="F:adenine deaminase activity"/>
    <property type="evidence" value="ECO:0007669"/>
    <property type="project" value="UniProtKB-UniRule"/>
</dbReference>
<comment type="catalytic activity">
    <reaction evidence="5 6">
        <text>adenine + H2O + H(+) = hypoxanthine + NH4(+)</text>
        <dbReference type="Rhea" id="RHEA:23688"/>
        <dbReference type="ChEBI" id="CHEBI:15377"/>
        <dbReference type="ChEBI" id="CHEBI:15378"/>
        <dbReference type="ChEBI" id="CHEBI:16708"/>
        <dbReference type="ChEBI" id="CHEBI:17368"/>
        <dbReference type="ChEBI" id="CHEBI:28938"/>
        <dbReference type="EC" id="3.5.4.2"/>
    </reaction>
</comment>
<dbReference type="Pfam" id="PF01979">
    <property type="entry name" value="Amidohydro_1"/>
    <property type="match status" value="1"/>
</dbReference>
<dbReference type="InterPro" id="IPR006679">
    <property type="entry name" value="Adenine_deam"/>
</dbReference>
<dbReference type="Gene3D" id="3.20.20.140">
    <property type="entry name" value="Metal-dependent hydrolases"/>
    <property type="match status" value="1"/>
</dbReference>
<dbReference type="Proteomes" id="UP000680020">
    <property type="component" value="Unassembled WGS sequence"/>
</dbReference>
<dbReference type="PANTHER" id="PTHR11113">
    <property type="entry name" value="N-ACETYLGLUCOSAMINE-6-PHOSPHATE DEACETYLASE"/>
    <property type="match status" value="1"/>
</dbReference>
<protein>
    <recommendedName>
        <fullName evidence="2 6">Adenine deaminase</fullName>
        <shortName evidence="6">Adenase</shortName>
        <shortName evidence="6">Adenine aminase</shortName>
        <ecNumber evidence="2 6">3.5.4.2</ecNumber>
    </recommendedName>
</protein>
<dbReference type="SUPFAM" id="SSF51556">
    <property type="entry name" value="Metallo-dependent hydrolases"/>
    <property type="match status" value="1"/>
</dbReference>
<dbReference type="HAMAP" id="MF_01518">
    <property type="entry name" value="Adenine_deamin"/>
    <property type="match status" value="1"/>
</dbReference>
<evidence type="ECO:0000256" key="4">
    <source>
        <dbReference type="ARBA" id="ARBA00023211"/>
    </source>
</evidence>
<dbReference type="Pfam" id="PF13382">
    <property type="entry name" value="Adenine_deam_C"/>
    <property type="match status" value="1"/>
</dbReference>
<organism evidence="9 10">
    <name type="scientific">Wohlfahrtiimonas chitiniclastica</name>
    <dbReference type="NCBI Taxonomy" id="400946"/>
    <lineage>
        <taxon>Bacteria</taxon>
        <taxon>Pseudomonadati</taxon>
        <taxon>Pseudomonadota</taxon>
        <taxon>Gammaproteobacteria</taxon>
        <taxon>Cardiobacteriales</taxon>
        <taxon>Ignatzschineriaceae</taxon>
        <taxon>Wohlfahrtiimonas</taxon>
    </lineage>
</organism>
<evidence type="ECO:0000256" key="3">
    <source>
        <dbReference type="ARBA" id="ARBA00022801"/>
    </source>
</evidence>
<evidence type="ECO:0000259" key="8">
    <source>
        <dbReference type="Pfam" id="PF13382"/>
    </source>
</evidence>
<comment type="similarity">
    <text evidence="1 6">Belongs to the metallo-dependent hydrolases superfamily. Adenine deaminase family.</text>
</comment>
<dbReference type="AlphaFoldDB" id="A0AB35BVS2"/>
<evidence type="ECO:0000313" key="10">
    <source>
        <dbReference type="Proteomes" id="UP000680020"/>
    </source>
</evidence>
<dbReference type="RefSeq" id="WP_213403579.1">
    <property type="nucleotide sequence ID" value="NZ_JAGIBT010000002.1"/>
</dbReference>
<evidence type="ECO:0000256" key="6">
    <source>
        <dbReference type="HAMAP-Rule" id="MF_01518"/>
    </source>
</evidence>
<evidence type="ECO:0000313" key="9">
    <source>
        <dbReference type="EMBL" id="MBS7824339.1"/>
    </source>
</evidence>
<feature type="domain" description="Amidohydrolase-related" evidence="7">
    <location>
        <begin position="68"/>
        <end position="350"/>
    </location>
</feature>
<dbReference type="InterPro" id="IPR011059">
    <property type="entry name" value="Metal-dep_hydrolase_composite"/>
</dbReference>
<dbReference type="EC" id="3.5.4.2" evidence="2 6"/>
<dbReference type="InterPro" id="IPR026912">
    <property type="entry name" value="Adenine_deam_C"/>
</dbReference>
<name>A0AB35BVS2_9GAMM</name>
<evidence type="ECO:0000256" key="5">
    <source>
        <dbReference type="ARBA" id="ARBA00047720"/>
    </source>
</evidence>